<organism evidence="2 3">
    <name type="scientific">Oleiphilus messinensis</name>
    <dbReference type="NCBI Taxonomy" id="141451"/>
    <lineage>
        <taxon>Bacteria</taxon>
        <taxon>Pseudomonadati</taxon>
        <taxon>Pseudomonadota</taxon>
        <taxon>Gammaproteobacteria</taxon>
        <taxon>Oceanospirillales</taxon>
        <taxon>Oleiphilaceae</taxon>
        <taxon>Oleiphilus</taxon>
    </lineage>
</organism>
<dbReference type="CDD" id="cd03801">
    <property type="entry name" value="GT4_PimA-like"/>
    <property type="match status" value="1"/>
</dbReference>
<dbReference type="RefSeq" id="WP_087464171.1">
    <property type="nucleotide sequence ID" value="NZ_CP021425.1"/>
</dbReference>
<dbReference type="KEGG" id="ome:OLMES_5525"/>
<dbReference type="Proteomes" id="UP000196027">
    <property type="component" value="Chromosome"/>
</dbReference>
<dbReference type="PANTHER" id="PTHR12526">
    <property type="entry name" value="GLYCOSYLTRANSFERASE"/>
    <property type="match status" value="1"/>
</dbReference>
<name>A0A1Y0IJ07_9GAMM</name>
<keyword evidence="2" id="KW-0808">Transferase</keyword>
<protein>
    <submittedName>
        <fullName evidence="2">Glycosyl transferase, group 1 family protein</fullName>
    </submittedName>
</protein>
<dbReference type="GO" id="GO:1901135">
    <property type="term" value="P:carbohydrate derivative metabolic process"/>
    <property type="evidence" value="ECO:0007669"/>
    <property type="project" value="UniProtKB-ARBA"/>
</dbReference>
<proteinExistence type="predicted"/>
<dbReference type="SUPFAM" id="SSF53756">
    <property type="entry name" value="UDP-Glycosyltransferase/glycogen phosphorylase"/>
    <property type="match status" value="1"/>
</dbReference>
<sequence>MTKLLVIGPLPISGDKVGGTKVNFSNFIQWLDNKPQFETLVINTSRPLLKKATFQRHIVNRVYGINIISKIALFAQKSDFIVLNVSVNGLTTLFPKVYRISKFFKKPLIVRVFGGDFDTYIEDRLSSERRIKLLQMLQQLPVVFLQTRSLCKRAGSLLSNIEQLSNSRDIQRTARPLPEQLNRFLFFSEVKPSKGIFEALKASDTLPSNCRLDIYGQLNINSSIFDNHSKAYYCGIVPSTRTASIMSEYDALIFPSYFSGEGIPGTILEALQVGLPVIATNWRDIPEVVSHEINGLIVPPKDWKALSTAMNKLVKDRVLYKNLVTGALRSGDEYRSEKCFSPLIHRLSSIQSNYN</sequence>
<reference evidence="2 3" key="1">
    <citation type="submission" date="2017-05" db="EMBL/GenBank/DDBJ databases">
        <title>Genomic insights into alkan degradation activity of Oleiphilus messinensis.</title>
        <authorList>
            <person name="Kozyavkin S.A."/>
            <person name="Slesarev A.I."/>
            <person name="Golyshin P.N."/>
            <person name="Korzhenkov A."/>
            <person name="Golyshina O.N."/>
            <person name="Toshchakov S.V."/>
        </authorList>
    </citation>
    <scope>NUCLEOTIDE SEQUENCE [LARGE SCALE GENOMIC DNA]</scope>
    <source>
        <strain evidence="2 3">ME102</strain>
    </source>
</reference>
<dbReference type="GO" id="GO:0016757">
    <property type="term" value="F:glycosyltransferase activity"/>
    <property type="evidence" value="ECO:0007669"/>
    <property type="project" value="InterPro"/>
</dbReference>
<dbReference type="EMBL" id="CP021425">
    <property type="protein sequence ID" value="ARU59505.1"/>
    <property type="molecule type" value="Genomic_DNA"/>
</dbReference>
<feature type="domain" description="Glycosyl transferase family 1" evidence="1">
    <location>
        <begin position="168"/>
        <end position="324"/>
    </location>
</feature>
<dbReference type="InterPro" id="IPR001296">
    <property type="entry name" value="Glyco_trans_1"/>
</dbReference>
<evidence type="ECO:0000313" key="3">
    <source>
        <dbReference type="Proteomes" id="UP000196027"/>
    </source>
</evidence>
<dbReference type="OrthoDB" id="9795746at2"/>
<gene>
    <name evidence="2" type="ORF">OLMES_5525</name>
</gene>
<dbReference type="Pfam" id="PF00534">
    <property type="entry name" value="Glycos_transf_1"/>
    <property type="match status" value="1"/>
</dbReference>
<evidence type="ECO:0000313" key="2">
    <source>
        <dbReference type="EMBL" id="ARU59505.1"/>
    </source>
</evidence>
<evidence type="ECO:0000259" key="1">
    <source>
        <dbReference type="Pfam" id="PF00534"/>
    </source>
</evidence>
<accession>A0A1Y0IJ07</accession>
<keyword evidence="3" id="KW-1185">Reference proteome</keyword>
<dbReference type="Gene3D" id="3.40.50.2000">
    <property type="entry name" value="Glycogen Phosphorylase B"/>
    <property type="match status" value="1"/>
</dbReference>
<dbReference type="AlphaFoldDB" id="A0A1Y0IJ07"/>